<dbReference type="InterPro" id="IPR050697">
    <property type="entry name" value="Adenylyl/Guanylyl_Cyclase_3/4"/>
</dbReference>
<evidence type="ECO:0000313" key="3">
    <source>
        <dbReference type="Proteomes" id="UP001244341"/>
    </source>
</evidence>
<evidence type="ECO:0000256" key="1">
    <source>
        <dbReference type="SAM" id="MobiDB-lite"/>
    </source>
</evidence>
<dbReference type="Proteomes" id="UP001244341">
    <property type="component" value="Chromosome 13b"/>
</dbReference>
<dbReference type="SUPFAM" id="SSF55073">
    <property type="entry name" value="Nucleotide cyclase"/>
    <property type="match status" value="2"/>
</dbReference>
<dbReference type="Gene3D" id="3.30.70.1230">
    <property type="entry name" value="Nucleotide cyclase"/>
    <property type="match status" value="2"/>
</dbReference>
<reference evidence="2 3" key="1">
    <citation type="submission" date="2023-05" db="EMBL/GenBank/DDBJ databases">
        <title>A 100% complete, gapless, phased diploid assembly of the Scenedesmus obliquus UTEX 3031 genome.</title>
        <authorList>
            <person name="Biondi T.C."/>
            <person name="Hanschen E.R."/>
            <person name="Kwon T."/>
            <person name="Eng W."/>
            <person name="Kruse C.P.S."/>
            <person name="Koehler S.I."/>
            <person name="Kunde Y."/>
            <person name="Gleasner C.D."/>
            <person name="You Mak K.T."/>
            <person name="Polle J."/>
            <person name="Hovde B.T."/>
            <person name="Starkenburg S.R."/>
        </authorList>
    </citation>
    <scope>NUCLEOTIDE SEQUENCE [LARGE SCALE GENOMIC DNA]</scope>
    <source>
        <strain evidence="2 3">DOE0152z</strain>
    </source>
</reference>
<dbReference type="InterPro" id="IPR029787">
    <property type="entry name" value="Nucleotide_cyclase"/>
</dbReference>
<protein>
    <recommendedName>
        <fullName evidence="4">Guanylate cyclase domain-containing protein</fullName>
    </recommendedName>
</protein>
<dbReference type="EMBL" id="CP126220">
    <property type="protein sequence ID" value="WIA21438.1"/>
    <property type="molecule type" value="Genomic_DNA"/>
</dbReference>
<organism evidence="2 3">
    <name type="scientific">Tetradesmus obliquus</name>
    <name type="common">Green alga</name>
    <name type="synonym">Acutodesmus obliquus</name>
    <dbReference type="NCBI Taxonomy" id="3088"/>
    <lineage>
        <taxon>Eukaryota</taxon>
        <taxon>Viridiplantae</taxon>
        <taxon>Chlorophyta</taxon>
        <taxon>core chlorophytes</taxon>
        <taxon>Chlorophyceae</taxon>
        <taxon>CS clade</taxon>
        <taxon>Sphaeropleales</taxon>
        <taxon>Scenedesmaceae</taxon>
        <taxon>Tetradesmus</taxon>
    </lineage>
</organism>
<evidence type="ECO:0008006" key="4">
    <source>
        <dbReference type="Google" id="ProtNLM"/>
    </source>
</evidence>
<evidence type="ECO:0000313" key="2">
    <source>
        <dbReference type="EMBL" id="WIA21438.1"/>
    </source>
</evidence>
<keyword evidence="3" id="KW-1185">Reference proteome</keyword>
<dbReference type="PANTHER" id="PTHR43081">
    <property type="entry name" value="ADENYLATE CYCLASE, TERMINAL-DIFFERENTIATION SPECIFIC-RELATED"/>
    <property type="match status" value="1"/>
</dbReference>
<name>A0ABY8UP96_TETOB</name>
<dbReference type="PANTHER" id="PTHR43081:SF1">
    <property type="entry name" value="ADENYLATE CYCLASE, TERMINAL-DIFFERENTIATION SPECIFIC"/>
    <property type="match status" value="1"/>
</dbReference>
<gene>
    <name evidence="2" type="ORF">OEZ85_000648</name>
</gene>
<accession>A0ABY8UP96</accession>
<proteinExistence type="predicted"/>
<feature type="region of interest" description="Disordered" evidence="1">
    <location>
        <begin position="129"/>
        <end position="152"/>
    </location>
</feature>
<sequence length="719" mass="76392">MNRAIGVHNNILRKACHTHAGYVLDQEGDSWTVAFREAEDAVAFSLQAEDAVAFSLQVQQALARKAWILPNSDYALPGSTPGLAKPSDVQQYFDTMRAANSDVALSARENSMTLADTAAANSSLRRQDVPFGQQHSHREPSHAGVSEGSSATKLQKTATFMQRLTGRGSGMGTIGGSSNLGGSTAAKQGPIKVLQLAVRIGIASGLLPYGCDVSECAVKFRAKELVSDVANGGQILLDEPTFLLVKDSLTVLGTVNDAGFDDSMLQQLLQAKVVGRLQEQLACYCRYVSRELSFTGGLLDREPQDYDNDAISTHDLARVLGWAEPVRAKPGWLQVQKSYFSAPGARQMDLTPSAKLQGQTQAPLPDVTVVFAAVEGGEAFISRHSHSEVHALHKAIVHCMGQQLGSLPAEDGYLCRCQESALHYMVAFEQADLAARWCLLVQEALMYVDWPEHVLAHPGFGEVADPASGALLFRGPRLRMGLSEGQPTCVLPDHAGRANYYGASVNRAARYMDAAAHGGQTVTDLPLTRKLFMQWFSLQSSSRGSAAGGIGTSEHSSGGAAAAAAAAAGMGLVGRSKSYTATRSRPLMDDHMHGDRVAAFVSGLPLALQQQHSIAGSGLARYSIGDCVSALHLGKFMFKGSGEFDMVQLLQAALLGRAEVFPEEPPGGKGERMAGGNALGGVRDLPDVRLPVSSAVMAARQAFRAFSYGGGRAFNSGYA</sequence>